<comment type="caution">
    <text evidence="3">The sequence shown here is derived from an EMBL/GenBank/DDBJ whole genome shotgun (WGS) entry which is preliminary data.</text>
</comment>
<gene>
    <name evidence="3" type="ORF">GCM10023338_20260</name>
</gene>
<dbReference type="RefSeq" id="WP_077926578.1">
    <property type="nucleotide sequence ID" value="NZ_BAABKE010000007.1"/>
</dbReference>
<protein>
    <recommendedName>
        <fullName evidence="2">Acb2/Tad1 hairpin domain-containing protein</fullName>
    </recommendedName>
</protein>
<feature type="domain" description="Acb2/Tad1 hairpin" evidence="2">
    <location>
        <begin position="10"/>
        <end position="62"/>
    </location>
</feature>
<keyword evidence="1" id="KW-0547">Nucleotide-binding</keyword>
<sequence length="65" mass="7196">MNKGKEIIGTFNSENSSHIDLIKKKAAELVDLIEEHGKDGRRKAIAITGIEQATMMAVKSTFENH</sequence>
<name>A0ABP9MXT9_9GAMM</name>
<dbReference type="Proteomes" id="UP001500631">
    <property type="component" value="Unassembled WGS sequence"/>
</dbReference>
<dbReference type="EMBL" id="BAABKE010000007">
    <property type="protein sequence ID" value="GAA5102667.1"/>
    <property type="molecule type" value="Genomic_DNA"/>
</dbReference>
<organism evidence="3 4">
    <name type="scientific">Wohlfahrtiimonas larvae</name>
    <dbReference type="NCBI Taxonomy" id="1157986"/>
    <lineage>
        <taxon>Bacteria</taxon>
        <taxon>Pseudomonadati</taxon>
        <taxon>Pseudomonadota</taxon>
        <taxon>Gammaproteobacteria</taxon>
        <taxon>Cardiobacteriales</taxon>
        <taxon>Ignatzschineriaceae</taxon>
        <taxon>Wohlfahrtiimonas</taxon>
    </lineage>
</organism>
<dbReference type="InterPro" id="IPR056098">
    <property type="entry name" value="Acb2/Tad1_hairpin"/>
</dbReference>
<proteinExistence type="predicted"/>
<dbReference type="Pfam" id="PF24729">
    <property type="entry name" value="Acb2_Tad1_hairpin"/>
    <property type="match status" value="1"/>
</dbReference>
<evidence type="ECO:0000313" key="3">
    <source>
        <dbReference type="EMBL" id="GAA5102667.1"/>
    </source>
</evidence>
<evidence type="ECO:0000256" key="1">
    <source>
        <dbReference type="ARBA" id="ARBA00022741"/>
    </source>
</evidence>
<keyword evidence="4" id="KW-1185">Reference proteome</keyword>
<evidence type="ECO:0000259" key="2">
    <source>
        <dbReference type="Pfam" id="PF24729"/>
    </source>
</evidence>
<accession>A0ABP9MXT9</accession>
<evidence type="ECO:0000313" key="4">
    <source>
        <dbReference type="Proteomes" id="UP001500631"/>
    </source>
</evidence>
<reference evidence="4" key="1">
    <citation type="journal article" date="2019" name="Int. J. Syst. Evol. Microbiol.">
        <title>The Global Catalogue of Microorganisms (GCM) 10K type strain sequencing project: providing services to taxonomists for standard genome sequencing and annotation.</title>
        <authorList>
            <consortium name="The Broad Institute Genomics Platform"/>
            <consortium name="The Broad Institute Genome Sequencing Center for Infectious Disease"/>
            <person name="Wu L."/>
            <person name="Ma J."/>
        </authorList>
    </citation>
    <scope>NUCLEOTIDE SEQUENCE [LARGE SCALE GENOMIC DNA]</scope>
    <source>
        <strain evidence="4">JCM 18424</strain>
    </source>
</reference>